<evidence type="ECO:0000313" key="12">
    <source>
        <dbReference type="Proteomes" id="UP001187531"/>
    </source>
</evidence>
<dbReference type="EC" id="2.3.1.199" evidence="10"/>
<dbReference type="GO" id="GO:0005789">
    <property type="term" value="C:endoplasmic reticulum membrane"/>
    <property type="evidence" value="ECO:0007669"/>
    <property type="project" value="TreeGrafter"/>
</dbReference>
<keyword evidence="7 10" id="KW-0443">Lipid metabolism</keyword>
<evidence type="ECO:0000256" key="4">
    <source>
        <dbReference type="ARBA" id="ARBA00022692"/>
    </source>
</evidence>
<evidence type="ECO:0000256" key="7">
    <source>
        <dbReference type="ARBA" id="ARBA00023098"/>
    </source>
</evidence>
<evidence type="ECO:0000256" key="2">
    <source>
        <dbReference type="ARBA" id="ARBA00022516"/>
    </source>
</evidence>
<sequence length="184" mass="21659">MKDCDLIDEGLDGLTEKYCSFNPRVESWFLMQSPWPTLAITLVYLLVVSYGPKYMSARKPFSLKWVMVVYNLAMSVLNLYIGYELAVSSTARGYNYYCQPVNYSNNVYELRIASALWWYYFSRLIEMSDSLIFILRKKTNQLSFLHIYHHSTMFLLWWIGIKWVAGGSGEIRFVLFVYLLILLE</sequence>
<keyword evidence="8 10" id="KW-0472">Membrane</keyword>
<evidence type="ECO:0000256" key="8">
    <source>
        <dbReference type="ARBA" id="ARBA00023136"/>
    </source>
</evidence>
<comment type="similarity">
    <text evidence="10">Belongs to the ELO family.</text>
</comment>
<organism evidence="11 12">
    <name type="scientific">Artemia franciscana</name>
    <name type="common">Brine shrimp</name>
    <name type="synonym">Artemia sanfranciscana</name>
    <dbReference type="NCBI Taxonomy" id="6661"/>
    <lineage>
        <taxon>Eukaryota</taxon>
        <taxon>Metazoa</taxon>
        <taxon>Ecdysozoa</taxon>
        <taxon>Arthropoda</taxon>
        <taxon>Crustacea</taxon>
        <taxon>Branchiopoda</taxon>
        <taxon>Anostraca</taxon>
        <taxon>Artemiidae</taxon>
        <taxon>Artemia</taxon>
    </lineage>
</organism>
<gene>
    <name evidence="11" type="ORF">QYM36_010862</name>
</gene>
<evidence type="ECO:0000256" key="9">
    <source>
        <dbReference type="ARBA" id="ARBA00023160"/>
    </source>
</evidence>
<dbReference type="InterPro" id="IPR002076">
    <property type="entry name" value="ELO_fam"/>
</dbReference>
<evidence type="ECO:0000256" key="6">
    <source>
        <dbReference type="ARBA" id="ARBA00022989"/>
    </source>
</evidence>
<proteinExistence type="inferred from homology"/>
<dbReference type="GO" id="GO:0034626">
    <property type="term" value="P:fatty acid elongation, polyunsaturated fatty acid"/>
    <property type="evidence" value="ECO:0007669"/>
    <property type="project" value="TreeGrafter"/>
</dbReference>
<dbReference type="EMBL" id="JAVRJZ010000015">
    <property type="protein sequence ID" value="KAK2711974.1"/>
    <property type="molecule type" value="Genomic_DNA"/>
</dbReference>
<feature type="transmembrane region" description="Helical" evidence="10">
    <location>
        <begin position="63"/>
        <end position="83"/>
    </location>
</feature>
<evidence type="ECO:0000256" key="10">
    <source>
        <dbReference type="RuleBase" id="RU361115"/>
    </source>
</evidence>
<reference evidence="11" key="1">
    <citation type="submission" date="2023-07" db="EMBL/GenBank/DDBJ databases">
        <title>Chromosome-level genome assembly of Artemia franciscana.</title>
        <authorList>
            <person name="Jo E."/>
        </authorList>
    </citation>
    <scope>NUCLEOTIDE SEQUENCE</scope>
    <source>
        <tissue evidence="11">Whole body</tissue>
    </source>
</reference>
<evidence type="ECO:0000256" key="3">
    <source>
        <dbReference type="ARBA" id="ARBA00022679"/>
    </source>
</evidence>
<dbReference type="AlphaFoldDB" id="A0AA88L3U8"/>
<comment type="caution">
    <text evidence="10">Lacks conserved residue(s) required for the propagation of feature annotation.</text>
</comment>
<dbReference type="GO" id="GO:0009922">
    <property type="term" value="F:fatty acid elongase activity"/>
    <property type="evidence" value="ECO:0007669"/>
    <property type="project" value="UniProtKB-EC"/>
</dbReference>
<keyword evidence="4 10" id="KW-0812">Transmembrane</keyword>
<comment type="catalytic activity">
    <reaction evidence="10">
        <text>a very-long-chain acyl-CoA + malonyl-CoA + H(+) = a very-long-chain 3-oxoacyl-CoA + CO2 + CoA</text>
        <dbReference type="Rhea" id="RHEA:32727"/>
        <dbReference type="ChEBI" id="CHEBI:15378"/>
        <dbReference type="ChEBI" id="CHEBI:16526"/>
        <dbReference type="ChEBI" id="CHEBI:57287"/>
        <dbReference type="ChEBI" id="CHEBI:57384"/>
        <dbReference type="ChEBI" id="CHEBI:90725"/>
        <dbReference type="ChEBI" id="CHEBI:90736"/>
        <dbReference type="EC" id="2.3.1.199"/>
    </reaction>
</comment>
<evidence type="ECO:0000313" key="11">
    <source>
        <dbReference type="EMBL" id="KAK2711974.1"/>
    </source>
</evidence>
<name>A0AA88L3U8_ARTSF</name>
<accession>A0AA88L3U8</accession>
<feature type="transmembrane region" description="Helical" evidence="10">
    <location>
        <begin position="155"/>
        <end position="181"/>
    </location>
</feature>
<keyword evidence="3 10" id="KW-0808">Transferase</keyword>
<evidence type="ECO:0000256" key="5">
    <source>
        <dbReference type="ARBA" id="ARBA00022832"/>
    </source>
</evidence>
<dbReference type="GO" id="GO:0042761">
    <property type="term" value="P:very long-chain fatty acid biosynthetic process"/>
    <property type="evidence" value="ECO:0007669"/>
    <property type="project" value="TreeGrafter"/>
</dbReference>
<comment type="subcellular location">
    <subcellularLocation>
        <location evidence="1">Membrane</location>
        <topology evidence="1">Multi-pass membrane protein</topology>
    </subcellularLocation>
</comment>
<protein>
    <recommendedName>
        <fullName evidence="10">Elongation of very long chain fatty acids protein</fullName>
        <ecNumber evidence="10">2.3.1.199</ecNumber>
    </recommendedName>
    <alternativeName>
        <fullName evidence="10">Very-long-chain 3-oxoacyl-CoA synthase</fullName>
    </alternativeName>
</protein>
<comment type="caution">
    <text evidence="11">The sequence shown here is derived from an EMBL/GenBank/DDBJ whole genome shotgun (WGS) entry which is preliminary data.</text>
</comment>
<keyword evidence="9 10" id="KW-0275">Fatty acid biosynthesis</keyword>
<keyword evidence="5 10" id="KW-0276">Fatty acid metabolism</keyword>
<dbReference type="PANTHER" id="PTHR11157:SF12">
    <property type="entry name" value="ELONGATION OF VERY LONG CHAIN FATTY ACIDS PROTEIN 4"/>
    <property type="match status" value="1"/>
</dbReference>
<dbReference type="GO" id="GO:0030148">
    <property type="term" value="P:sphingolipid biosynthetic process"/>
    <property type="evidence" value="ECO:0007669"/>
    <property type="project" value="TreeGrafter"/>
</dbReference>
<feature type="transmembrane region" description="Helical" evidence="10">
    <location>
        <begin position="33"/>
        <end position="51"/>
    </location>
</feature>
<keyword evidence="12" id="KW-1185">Reference proteome</keyword>
<dbReference type="Proteomes" id="UP001187531">
    <property type="component" value="Unassembled WGS sequence"/>
</dbReference>
<evidence type="ECO:0000256" key="1">
    <source>
        <dbReference type="ARBA" id="ARBA00004141"/>
    </source>
</evidence>
<keyword evidence="2 10" id="KW-0444">Lipid biosynthesis</keyword>
<dbReference type="GO" id="GO:0034625">
    <property type="term" value="P:fatty acid elongation, monounsaturated fatty acid"/>
    <property type="evidence" value="ECO:0007669"/>
    <property type="project" value="TreeGrafter"/>
</dbReference>
<keyword evidence="6 10" id="KW-1133">Transmembrane helix</keyword>
<dbReference type="GO" id="GO:0019367">
    <property type="term" value="P:fatty acid elongation, saturated fatty acid"/>
    <property type="evidence" value="ECO:0007669"/>
    <property type="project" value="TreeGrafter"/>
</dbReference>
<dbReference type="PANTHER" id="PTHR11157">
    <property type="entry name" value="FATTY ACID ACYL TRANSFERASE-RELATED"/>
    <property type="match status" value="1"/>
</dbReference>
<dbReference type="Pfam" id="PF01151">
    <property type="entry name" value="ELO"/>
    <property type="match status" value="1"/>
</dbReference>